<dbReference type="GO" id="GO:0046872">
    <property type="term" value="F:metal ion binding"/>
    <property type="evidence" value="ECO:0007669"/>
    <property type="project" value="UniProtKB-KW"/>
</dbReference>
<dbReference type="PANTHER" id="PTHR43687:SF4">
    <property type="entry name" value="BLR5484 PROTEIN"/>
    <property type="match status" value="1"/>
</dbReference>
<evidence type="ECO:0000259" key="5">
    <source>
        <dbReference type="PROSITE" id="PS51379"/>
    </source>
</evidence>
<dbReference type="PROSITE" id="PS51379">
    <property type="entry name" value="4FE4S_FER_2"/>
    <property type="match status" value="2"/>
</dbReference>
<dbReference type="InterPro" id="IPR050572">
    <property type="entry name" value="Fe-S_Ferredoxin"/>
</dbReference>
<gene>
    <name evidence="6" type="ORF">K529_006120</name>
</gene>
<dbReference type="EMBL" id="CP015230">
    <property type="protein sequence ID" value="ANP40338.1"/>
    <property type="molecule type" value="Genomic_DNA"/>
</dbReference>
<keyword evidence="2" id="KW-0479">Metal-binding</keyword>
<keyword evidence="1" id="KW-0004">4Fe-4S</keyword>
<keyword evidence="4" id="KW-0411">Iron-sulfur</keyword>
<keyword evidence="3" id="KW-0408">Iron</keyword>
<dbReference type="GeneID" id="28249390"/>
<dbReference type="Pfam" id="PF12838">
    <property type="entry name" value="Fer4_7"/>
    <property type="match status" value="1"/>
</dbReference>
<evidence type="ECO:0000256" key="2">
    <source>
        <dbReference type="ARBA" id="ARBA00022723"/>
    </source>
</evidence>
<dbReference type="SUPFAM" id="SSF54862">
    <property type="entry name" value="4Fe-4S ferredoxins"/>
    <property type="match status" value="1"/>
</dbReference>
<dbReference type="STRING" id="1265309.K529_006120"/>
<sequence>MGGGPEALVLYYNANVPVHPAGELRGAYAVTNLTVCNGACLQTEDVLGALAHGFSRVFLELSPDIRLIHRQLNLVEDIAACSGLDGTVALFHSENALAVLLEEPVTEETMLILPQEPQDRAEANAGYVTISEGCTLCQHCIWSCPSDAIHLGEQGDTLEIRDRHCTGCGLCASACPERVLAILPLPAAQRSA</sequence>
<dbReference type="Proteomes" id="UP000013243">
    <property type="component" value="Chromosome"/>
</dbReference>
<dbReference type="InterPro" id="IPR017896">
    <property type="entry name" value="4Fe4S_Fe-S-bd"/>
</dbReference>
<feature type="domain" description="4Fe-4S ferredoxin-type" evidence="5">
    <location>
        <begin position="156"/>
        <end position="185"/>
    </location>
</feature>
<evidence type="ECO:0000256" key="1">
    <source>
        <dbReference type="ARBA" id="ARBA00022485"/>
    </source>
</evidence>
<dbReference type="AlphaFoldDB" id="A0A1B1A1G6"/>
<dbReference type="OrthoDB" id="9800445at2"/>
<dbReference type="PROSITE" id="PS00198">
    <property type="entry name" value="4FE4S_FER_1"/>
    <property type="match status" value="1"/>
</dbReference>
<reference evidence="6 7" key="1">
    <citation type="journal article" date="2016" name="ISME J.">
        <title>Global occurrence and heterogeneity of the Roseobacter-clade species Ruegeria mobilis.</title>
        <authorList>
            <person name="Sonnenschein E."/>
            <person name="Gram L."/>
        </authorList>
    </citation>
    <scope>NUCLEOTIDE SEQUENCE [LARGE SCALE GENOMIC DNA]</scope>
    <source>
        <strain evidence="6 7">F1926</strain>
    </source>
</reference>
<protein>
    <submittedName>
        <fullName evidence="6">4Fe-4S ferredoxin</fullName>
    </submittedName>
</protein>
<evidence type="ECO:0000256" key="4">
    <source>
        <dbReference type="ARBA" id="ARBA00023014"/>
    </source>
</evidence>
<dbReference type="PANTHER" id="PTHR43687">
    <property type="entry name" value="ADENYLYLSULFATE REDUCTASE, BETA SUBUNIT"/>
    <property type="match status" value="1"/>
</dbReference>
<organism evidence="6 7">
    <name type="scientific">Tritonibacter mobilis F1926</name>
    <dbReference type="NCBI Taxonomy" id="1265309"/>
    <lineage>
        <taxon>Bacteria</taxon>
        <taxon>Pseudomonadati</taxon>
        <taxon>Pseudomonadota</taxon>
        <taxon>Alphaproteobacteria</taxon>
        <taxon>Rhodobacterales</taxon>
        <taxon>Paracoccaceae</taxon>
        <taxon>Tritonibacter</taxon>
    </lineage>
</organism>
<dbReference type="KEGG" id="rmb:K529_006120"/>
<accession>A0A1B1A1G6</accession>
<evidence type="ECO:0000313" key="6">
    <source>
        <dbReference type="EMBL" id="ANP40338.1"/>
    </source>
</evidence>
<evidence type="ECO:0000256" key="3">
    <source>
        <dbReference type="ARBA" id="ARBA00023004"/>
    </source>
</evidence>
<proteinExistence type="predicted"/>
<dbReference type="InterPro" id="IPR017900">
    <property type="entry name" value="4Fe4S_Fe_S_CS"/>
</dbReference>
<name>A0A1B1A1G6_9RHOB</name>
<dbReference type="Gene3D" id="3.30.70.20">
    <property type="match status" value="1"/>
</dbReference>
<dbReference type="RefSeq" id="WP_005622592.1">
    <property type="nucleotide sequence ID" value="NZ_CP015230.1"/>
</dbReference>
<dbReference type="GO" id="GO:0051539">
    <property type="term" value="F:4 iron, 4 sulfur cluster binding"/>
    <property type="evidence" value="ECO:0007669"/>
    <property type="project" value="UniProtKB-KW"/>
</dbReference>
<evidence type="ECO:0000313" key="7">
    <source>
        <dbReference type="Proteomes" id="UP000013243"/>
    </source>
</evidence>
<feature type="domain" description="4Fe-4S ferredoxin-type" evidence="5">
    <location>
        <begin position="126"/>
        <end position="154"/>
    </location>
</feature>